<organism evidence="3 4">
    <name type="scientific">Prevotella bivia DNF00320</name>
    <dbReference type="NCBI Taxonomy" id="1401068"/>
    <lineage>
        <taxon>Bacteria</taxon>
        <taxon>Pseudomonadati</taxon>
        <taxon>Bacteroidota</taxon>
        <taxon>Bacteroidia</taxon>
        <taxon>Bacteroidales</taxon>
        <taxon>Prevotellaceae</taxon>
        <taxon>Prevotella</taxon>
    </lineage>
</organism>
<evidence type="ECO:0000313" key="3">
    <source>
        <dbReference type="EMBL" id="KGF43978.1"/>
    </source>
</evidence>
<dbReference type="Proteomes" id="UP000029525">
    <property type="component" value="Unassembled WGS sequence"/>
</dbReference>
<keyword evidence="1" id="KW-0812">Transmembrane</keyword>
<feature type="domain" description="Uncharacterized protein YyaB-like PH" evidence="2">
    <location>
        <begin position="58"/>
        <end position="128"/>
    </location>
</feature>
<dbReference type="GO" id="GO:0030153">
    <property type="term" value="P:bacteriocin immunity"/>
    <property type="evidence" value="ECO:0007669"/>
    <property type="project" value="InterPro"/>
</dbReference>
<proteinExistence type="predicted"/>
<dbReference type="InterPro" id="IPR009589">
    <property type="entry name" value="PH_YyaB-like"/>
</dbReference>
<name>A0A096AA27_9BACT</name>
<accession>A0A096AA27</accession>
<evidence type="ECO:0000256" key="1">
    <source>
        <dbReference type="SAM" id="Phobius"/>
    </source>
</evidence>
<dbReference type="RefSeq" id="WP_036867776.1">
    <property type="nucleotide sequence ID" value="NZ_JRNQ01000056.1"/>
</dbReference>
<gene>
    <name evidence="3" type="ORF">HMPREF0647_08510</name>
</gene>
<keyword evidence="1" id="KW-1133">Transmembrane helix</keyword>
<sequence>MGTRTFEYKITILDWASIIILLFGDLTCLWHRENPALIALGVLLIIATLRAADRCLHTKYLLTDKEIIIKTGRFSRNKIVPFGDIKEVTTQPLAFRIGTIVVIKKIDEAYTSLQPKEHSSFIHTLQKRLIPNNQR</sequence>
<comment type="caution">
    <text evidence="3">The sequence shown here is derived from an EMBL/GenBank/DDBJ whole genome shotgun (WGS) entry which is preliminary data.</text>
</comment>
<dbReference type="AlphaFoldDB" id="A0A096AA27"/>
<feature type="transmembrane region" description="Helical" evidence="1">
    <location>
        <begin position="12"/>
        <end position="30"/>
    </location>
</feature>
<dbReference type="OrthoDB" id="1081386at2"/>
<dbReference type="Pfam" id="PF06713">
    <property type="entry name" value="bPH_4"/>
    <property type="match status" value="1"/>
</dbReference>
<evidence type="ECO:0000259" key="2">
    <source>
        <dbReference type="Pfam" id="PF06713"/>
    </source>
</evidence>
<feature type="transmembrane region" description="Helical" evidence="1">
    <location>
        <begin position="36"/>
        <end position="52"/>
    </location>
</feature>
<evidence type="ECO:0000313" key="4">
    <source>
        <dbReference type="Proteomes" id="UP000029525"/>
    </source>
</evidence>
<dbReference type="EMBL" id="JRNQ01000056">
    <property type="protein sequence ID" value="KGF43978.1"/>
    <property type="molecule type" value="Genomic_DNA"/>
</dbReference>
<protein>
    <submittedName>
        <fullName evidence="3">Membrane protein</fullName>
    </submittedName>
</protein>
<reference evidence="3 4" key="1">
    <citation type="submission" date="2014-07" db="EMBL/GenBank/DDBJ databases">
        <authorList>
            <person name="McCorrison J."/>
            <person name="Sanka R."/>
            <person name="Torralba M."/>
            <person name="Gillis M."/>
            <person name="Haft D.H."/>
            <person name="Methe B."/>
            <person name="Sutton G."/>
            <person name="Nelson K.E."/>
        </authorList>
    </citation>
    <scope>NUCLEOTIDE SEQUENCE [LARGE SCALE GENOMIC DNA]</scope>
    <source>
        <strain evidence="3 4">DNF00320</strain>
    </source>
</reference>
<keyword evidence="1" id="KW-0472">Membrane</keyword>